<feature type="transmembrane region" description="Helical" evidence="4">
    <location>
        <begin position="196"/>
        <end position="215"/>
    </location>
</feature>
<dbReference type="SMART" id="SM00283">
    <property type="entry name" value="MA"/>
    <property type="match status" value="1"/>
</dbReference>
<evidence type="ECO:0000256" key="1">
    <source>
        <dbReference type="ARBA" id="ARBA00022481"/>
    </source>
</evidence>
<dbReference type="Proteomes" id="UP001228044">
    <property type="component" value="Unassembled WGS sequence"/>
</dbReference>
<dbReference type="SUPFAM" id="SSF58104">
    <property type="entry name" value="Methyl-accepting chemotaxis protein (MCP) signaling domain"/>
    <property type="match status" value="1"/>
</dbReference>
<sequence length="526" mass="55175">MSFKNFTVRNQLIAAFGGLAALMLCVTVLSLAYLAEANERFTGYVDGINARANLAAHLRTAVDRRAIAARNLVLVTAPAELDKEKAAVVAAHQDVQQALSDLNRMMAEQPGVSEAARRLVAELGKVERAYGPVALQIVDLALAQRQEEAIRKMNEECRPLLAALVKASEDFSRYTDGRARELTAEAAAQYAAQRRWLLAACLLTFAAAALGGLIITRGISRALGAEPTELRVFARRVADGDLRPIASAEHAPAGSVLASLAAMRASLAELVGQVRLASESIASGSVQIAMGNQDLHRRTEQQAGSLLQTAASMEQLTSTVSNNAGTAKEAHQLAARAALTATEGGASMGQVVLAMQGIASSSKKIADIIGVIDGIAFQTNILALNAAVEAARAGDQGRGFAVVASEVRSLAQRSASAAREIKALISDSVERVEGGARQVDDAGKSMELIVAQIRHVSDFIEQISRATAEQAEGVAQVGQAVSALDRVTQQNAALVEQSTAASASLQNQASWLAQAVNVFKLQGAAE</sequence>
<evidence type="ECO:0000256" key="4">
    <source>
        <dbReference type="SAM" id="Phobius"/>
    </source>
</evidence>
<dbReference type="InterPro" id="IPR047347">
    <property type="entry name" value="YvaQ-like_sensor"/>
</dbReference>
<evidence type="ECO:0000259" key="5">
    <source>
        <dbReference type="PROSITE" id="PS50111"/>
    </source>
</evidence>
<evidence type="ECO:0000256" key="3">
    <source>
        <dbReference type="PROSITE-ProRule" id="PRU00284"/>
    </source>
</evidence>
<keyword evidence="4" id="KW-1133">Transmembrane helix</keyword>
<dbReference type="Pfam" id="PF00015">
    <property type="entry name" value="MCPsignal"/>
    <property type="match status" value="1"/>
</dbReference>
<feature type="transmembrane region" description="Helical" evidence="4">
    <location>
        <begin position="12"/>
        <end position="34"/>
    </location>
</feature>
<comment type="similarity">
    <text evidence="2">Belongs to the methyl-accepting chemotaxis (MCP) protein family.</text>
</comment>
<feature type="domain" description="Methyl-accepting transducer" evidence="5">
    <location>
        <begin position="277"/>
        <end position="506"/>
    </location>
</feature>
<dbReference type="PRINTS" id="PR00260">
    <property type="entry name" value="CHEMTRNSDUCR"/>
</dbReference>
<dbReference type="PANTHER" id="PTHR43531:SF14">
    <property type="entry name" value="METHYL-ACCEPTING CHEMOTAXIS PROTEIN I-RELATED"/>
    <property type="match status" value="1"/>
</dbReference>
<keyword evidence="4" id="KW-0472">Membrane</keyword>
<dbReference type="InterPro" id="IPR004089">
    <property type="entry name" value="MCPsignal_dom"/>
</dbReference>
<dbReference type="PANTHER" id="PTHR43531">
    <property type="entry name" value="PROTEIN ICFG"/>
    <property type="match status" value="1"/>
</dbReference>
<keyword evidence="7" id="KW-1185">Reference proteome</keyword>
<reference evidence="6 7" key="1">
    <citation type="submission" date="2023-06" db="EMBL/GenBank/DDBJ databases">
        <title>Pelomonas sp. PFR6 16S ribosomal RNA gene Genome sequencing and assembly.</title>
        <authorList>
            <person name="Woo H."/>
        </authorList>
    </citation>
    <scope>NUCLEOTIDE SEQUENCE [LARGE SCALE GENOMIC DNA]</scope>
    <source>
        <strain evidence="6 7">PFR6</strain>
    </source>
</reference>
<gene>
    <name evidence="6" type="ORF">QWJ38_03270</name>
</gene>
<dbReference type="EMBL" id="JAUHHC010000001">
    <property type="protein sequence ID" value="MDN3919295.1"/>
    <property type="molecule type" value="Genomic_DNA"/>
</dbReference>
<dbReference type="CDD" id="cd19411">
    <property type="entry name" value="MCP2201-like_sensor"/>
    <property type="match status" value="1"/>
</dbReference>
<dbReference type="Pfam" id="PF12729">
    <property type="entry name" value="4HB_MCP_1"/>
    <property type="match status" value="1"/>
</dbReference>
<dbReference type="RefSeq" id="WP_290357599.1">
    <property type="nucleotide sequence ID" value="NZ_JAUHHC010000001.1"/>
</dbReference>
<organism evidence="6 7">
    <name type="scientific">Roseateles violae</name>
    <dbReference type="NCBI Taxonomy" id="3058042"/>
    <lineage>
        <taxon>Bacteria</taxon>
        <taxon>Pseudomonadati</taxon>
        <taxon>Pseudomonadota</taxon>
        <taxon>Betaproteobacteria</taxon>
        <taxon>Burkholderiales</taxon>
        <taxon>Sphaerotilaceae</taxon>
        <taxon>Roseateles</taxon>
    </lineage>
</organism>
<accession>A0ABT8DLJ8</accession>
<comment type="caution">
    <text evidence="6">The sequence shown here is derived from an EMBL/GenBank/DDBJ whole genome shotgun (WGS) entry which is preliminary data.</text>
</comment>
<dbReference type="Gene3D" id="1.10.287.950">
    <property type="entry name" value="Methyl-accepting chemotaxis protein"/>
    <property type="match status" value="1"/>
</dbReference>
<dbReference type="CDD" id="cd11386">
    <property type="entry name" value="MCP_signal"/>
    <property type="match status" value="1"/>
</dbReference>
<protein>
    <submittedName>
        <fullName evidence="6">Methyl-accepting chemotaxis protein</fullName>
    </submittedName>
</protein>
<dbReference type="InterPro" id="IPR004090">
    <property type="entry name" value="Chemotax_Me-accpt_rcpt"/>
</dbReference>
<keyword evidence="1" id="KW-0488">Methylation</keyword>
<keyword evidence="3" id="KW-0807">Transducer</keyword>
<evidence type="ECO:0000256" key="2">
    <source>
        <dbReference type="ARBA" id="ARBA00029447"/>
    </source>
</evidence>
<dbReference type="InterPro" id="IPR024478">
    <property type="entry name" value="HlyB_4HB_MCP"/>
</dbReference>
<dbReference type="InterPro" id="IPR051310">
    <property type="entry name" value="MCP_chemotaxis"/>
</dbReference>
<name>A0ABT8DLJ8_9BURK</name>
<keyword evidence="4" id="KW-0812">Transmembrane</keyword>
<evidence type="ECO:0000313" key="6">
    <source>
        <dbReference type="EMBL" id="MDN3919295.1"/>
    </source>
</evidence>
<evidence type="ECO:0000313" key="7">
    <source>
        <dbReference type="Proteomes" id="UP001228044"/>
    </source>
</evidence>
<dbReference type="PROSITE" id="PS50111">
    <property type="entry name" value="CHEMOTAXIS_TRANSDUC_2"/>
    <property type="match status" value="1"/>
</dbReference>
<proteinExistence type="inferred from homology"/>